<accession>A0A437PER0</accession>
<proteinExistence type="inferred from homology"/>
<dbReference type="Pfam" id="PF04542">
    <property type="entry name" value="Sigma70_r2"/>
    <property type="match status" value="1"/>
</dbReference>
<sequence length="189" mass="20706">MDTEQRLAAGMRAAQDGDAAAYRALLAACVPVIAAAARRQGLPPDEVDDVVQETLLTVHRARRTWDPARPFLPWLRAIAQRRTVDALRRQGRRPRESHDPIAYEAHADDGPLPGDGLERRDDRRRLVAAMAALPERQREAVEHLGLAERSLDEAAALTGRSKGALKVNLHRALKALRAALTRDGSGADV</sequence>
<comment type="caution">
    <text evidence="9">The sequence shown here is derived from an EMBL/GenBank/DDBJ whole genome shotgun (WGS) entry which is preliminary data.</text>
</comment>
<name>A0A437PER0_9HYPH</name>
<comment type="similarity">
    <text evidence="1">Belongs to the sigma-70 factor family. ECF subfamily.</text>
</comment>
<dbReference type="PANTHER" id="PTHR43133:SF58">
    <property type="entry name" value="ECF RNA POLYMERASE SIGMA FACTOR SIGD"/>
    <property type="match status" value="1"/>
</dbReference>
<keyword evidence="4" id="KW-0238">DNA-binding</keyword>
<organism evidence="9 10">
    <name type="scientific">Methylobacterium oryzihabitans</name>
    <dbReference type="NCBI Taxonomy" id="2499852"/>
    <lineage>
        <taxon>Bacteria</taxon>
        <taxon>Pseudomonadati</taxon>
        <taxon>Pseudomonadota</taxon>
        <taxon>Alphaproteobacteria</taxon>
        <taxon>Hyphomicrobiales</taxon>
        <taxon>Methylobacteriaceae</taxon>
        <taxon>Methylobacterium</taxon>
    </lineage>
</organism>
<dbReference type="Pfam" id="PF08281">
    <property type="entry name" value="Sigma70_r4_2"/>
    <property type="match status" value="1"/>
</dbReference>
<dbReference type="RefSeq" id="WP_127727745.1">
    <property type="nucleotide sequence ID" value="NZ_SACP01000003.1"/>
</dbReference>
<dbReference type="InterPro" id="IPR007627">
    <property type="entry name" value="RNA_pol_sigma70_r2"/>
</dbReference>
<dbReference type="InterPro" id="IPR014284">
    <property type="entry name" value="RNA_pol_sigma-70_dom"/>
</dbReference>
<dbReference type="Gene3D" id="1.10.1740.10">
    <property type="match status" value="1"/>
</dbReference>
<evidence type="ECO:0000313" key="9">
    <source>
        <dbReference type="EMBL" id="RVU20771.1"/>
    </source>
</evidence>
<evidence type="ECO:0000259" key="8">
    <source>
        <dbReference type="Pfam" id="PF08281"/>
    </source>
</evidence>
<dbReference type="SUPFAM" id="SSF88946">
    <property type="entry name" value="Sigma2 domain of RNA polymerase sigma factors"/>
    <property type="match status" value="1"/>
</dbReference>
<keyword evidence="3" id="KW-0731">Sigma factor</keyword>
<evidence type="ECO:0000256" key="4">
    <source>
        <dbReference type="ARBA" id="ARBA00023125"/>
    </source>
</evidence>
<dbReference type="Proteomes" id="UP000286997">
    <property type="component" value="Unassembled WGS sequence"/>
</dbReference>
<dbReference type="InterPro" id="IPR013325">
    <property type="entry name" value="RNA_pol_sigma_r2"/>
</dbReference>
<evidence type="ECO:0000259" key="7">
    <source>
        <dbReference type="Pfam" id="PF04542"/>
    </source>
</evidence>
<evidence type="ECO:0000256" key="5">
    <source>
        <dbReference type="ARBA" id="ARBA00023163"/>
    </source>
</evidence>
<reference evidence="9 10" key="1">
    <citation type="submission" date="2019-01" db="EMBL/GenBank/DDBJ databases">
        <authorList>
            <person name="Chen W.-M."/>
        </authorList>
    </citation>
    <scope>NUCLEOTIDE SEQUENCE [LARGE SCALE GENOMIC DNA]</scope>
    <source>
        <strain evidence="9 10">TER-1</strain>
    </source>
</reference>
<dbReference type="NCBIfam" id="TIGR02937">
    <property type="entry name" value="sigma70-ECF"/>
    <property type="match status" value="1"/>
</dbReference>
<gene>
    <name evidence="9" type="ORF">EOE48_05365</name>
</gene>
<keyword evidence="5" id="KW-0804">Transcription</keyword>
<dbReference type="InterPro" id="IPR036388">
    <property type="entry name" value="WH-like_DNA-bd_sf"/>
</dbReference>
<dbReference type="OrthoDB" id="7041663at2"/>
<dbReference type="AlphaFoldDB" id="A0A437PER0"/>
<dbReference type="EMBL" id="SACP01000003">
    <property type="protein sequence ID" value="RVU20771.1"/>
    <property type="molecule type" value="Genomic_DNA"/>
</dbReference>
<feature type="domain" description="RNA polymerase sigma factor 70 region 4 type 2" evidence="8">
    <location>
        <begin position="124"/>
        <end position="176"/>
    </location>
</feature>
<dbReference type="PANTHER" id="PTHR43133">
    <property type="entry name" value="RNA POLYMERASE ECF-TYPE SIGMA FACTO"/>
    <property type="match status" value="1"/>
</dbReference>
<feature type="domain" description="RNA polymerase sigma-70 region 2" evidence="7">
    <location>
        <begin position="28"/>
        <end position="93"/>
    </location>
</feature>
<dbReference type="InterPro" id="IPR013324">
    <property type="entry name" value="RNA_pol_sigma_r3/r4-like"/>
</dbReference>
<feature type="region of interest" description="Disordered" evidence="6">
    <location>
        <begin position="86"/>
        <end position="118"/>
    </location>
</feature>
<feature type="compositionally biased region" description="Basic and acidic residues" evidence="6">
    <location>
        <begin position="86"/>
        <end position="109"/>
    </location>
</feature>
<keyword evidence="10" id="KW-1185">Reference proteome</keyword>
<evidence type="ECO:0000313" key="10">
    <source>
        <dbReference type="Proteomes" id="UP000286997"/>
    </source>
</evidence>
<dbReference type="GO" id="GO:0016987">
    <property type="term" value="F:sigma factor activity"/>
    <property type="evidence" value="ECO:0007669"/>
    <property type="project" value="UniProtKB-KW"/>
</dbReference>
<protein>
    <submittedName>
        <fullName evidence="9">Sigma-70 family RNA polymerase sigma factor</fullName>
    </submittedName>
</protein>
<evidence type="ECO:0000256" key="1">
    <source>
        <dbReference type="ARBA" id="ARBA00010641"/>
    </source>
</evidence>
<evidence type="ECO:0000256" key="6">
    <source>
        <dbReference type="SAM" id="MobiDB-lite"/>
    </source>
</evidence>
<keyword evidence="2" id="KW-0805">Transcription regulation</keyword>
<dbReference type="GO" id="GO:0006352">
    <property type="term" value="P:DNA-templated transcription initiation"/>
    <property type="evidence" value="ECO:0007669"/>
    <property type="project" value="InterPro"/>
</dbReference>
<evidence type="ECO:0000256" key="3">
    <source>
        <dbReference type="ARBA" id="ARBA00023082"/>
    </source>
</evidence>
<dbReference type="Gene3D" id="1.10.10.10">
    <property type="entry name" value="Winged helix-like DNA-binding domain superfamily/Winged helix DNA-binding domain"/>
    <property type="match status" value="1"/>
</dbReference>
<evidence type="ECO:0000256" key="2">
    <source>
        <dbReference type="ARBA" id="ARBA00023015"/>
    </source>
</evidence>
<dbReference type="InterPro" id="IPR013249">
    <property type="entry name" value="RNA_pol_sigma70_r4_t2"/>
</dbReference>
<dbReference type="SUPFAM" id="SSF88659">
    <property type="entry name" value="Sigma3 and sigma4 domains of RNA polymerase sigma factors"/>
    <property type="match status" value="1"/>
</dbReference>
<dbReference type="GO" id="GO:0003677">
    <property type="term" value="F:DNA binding"/>
    <property type="evidence" value="ECO:0007669"/>
    <property type="project" value="UniProtKB-KW"/>
</dbReference>
<dbReference type="InterPro" id="IPR039425">
    <property type="entry name" value="RNA_pol_sigma-70-like"/>
</dbReference>